<feature type="non-terminal residue" evidence="2">
    <location>
        <position position="1"/>
    </location>
</feature>
<dbReference type="AlphaFoldDB" id="A0A9P0PXN1"/>
<dbReference type="Proteomes" id="UP001152888">
    <property type="component" value="Unassembled WGS sequence"/>
</dbReference>
<dbReference type="OrthoDB" id="6784185at2759"/>
<comment type="caution">
    <text evidence="2">The sequence shown here is derived from an EMBL/GenBank/DDBJ whole genome shotgun (WGS) entry which is preliminary data.</text>
</comment>
<protein>
    <submittedName>
        <fullName evidence="2">Uncharacterized protein</fullName>
    </submittedName>
</protein>
<reference evidence="2" key="1">
    <citation type="submission" date="2022-03" db="EMBL/GenBank/DDBJ databases">
        <authorList>
            <person name="Sayadi A."/>
        </authorList>
    </citation>
    <scope>NUCLEOTIDE SEQUENCE</scope>
</reference>
<gene>
    <name evidence="2" type="ORF">ACAOBT_LOCUS27023</name>
</gene>
<dbReference type="EMBL" id="CAKOFQ010007514">
    <property type="protein sequence ID" value="CAH2002853.1"/>
    <property type="molecule type" value="Genomic_DNA"/>
</dbReference>
<evidence type="ECO:0000313" key="3">
    <source>
        <dbReference type="Proteomes" id="UP001152888"/>
    </source>
</evidence>
<evidence type="ECO:0000256" key="1">
    <source>
        <dbReference type="SAM" id="MobiDB-lite"/>
    </source>
</evidence>
<evidence type="ECO:0000313" key="2">
    <source>
        <dbReference type="EMBL" id="CAH2002853.1"/>
    </source>
</evidence>
<feature type="region of interest" description="Disordered" evidence="1">
    <location>
        <begin position="41"/>
        <end position="63"/>
    </location>
</feature>
<organism evidence="2 3">
    <name type="scientific">Acanthoscelides obtectus</name>
    <name type="common">Bean weevil</name>
    <name type="synonym">Bruchus obtectus</name>
    <dbReference type="NCBI Taxonomy" id="200917"/>
    <lineage>
        <taxon>Eukaryota</taxon>
        <taxon>Metazoa</taxon>
        <taxon>Ecdysozoa</taxon>
        <taxon>Arthropoda</taxon>
        <taxon>Hexapoda</taxon>
        <taxon>Insecta</taxon>
        <taxon>Pterygota</taxon>
        <taxon>Neoptera</taxon>
        <taxon>Endopterygota</taxon>
        <taxon>Coleoptera</taxon>
        <taxon>Polyphaga</taxon>
        <taxon>Cucujiformia</taxon>
        <taxon>Chrysomeloidea</taxon>
        <taxon>Chrysomelidae</taxon>
        <taxon>Bruchinae</taxon>
        <taxon>Bruchini</taxon>
        <taxon>Acanthoscelides</taxon>
    </lineage>
</organism>
<accession>A0A9P0PXN1</accession>
<sequence>KLQSFVVLGIVVTLCKDFKKIRAVISQVTDRPRMIFDVVQTDRPTNRPTHRRTDKRTDMQTDRYTDGNERHISFLKFFATGE</sequence>
<name>A0A9P0PXN1_ACAOB</name>
<proteinExistence type="predicted"/>
<keyword evidence="3" id="KW-1185">Reference proteome</keyword>